<dbReference type="InterPro" id="IPR052928">
    <property type="entry name" value="Desiccation-related_membrane"/>
</dbReference>
<dbReference type="PANTHER" id="PTHR35792">
    <property type="entry name" value="GENERAL STRESS PROTEIN"/>
    <property type="match status" value="1"/>
</dbReference>
<evidence type="ECO:0000256" key="1">
    <source>
        <dbReference type="SAM" id="Phobius"/>
    </source>
</evidence>
<proteinExistence type="predicted"/>
<sequence length="187" mass="21237">MSFIGLMKDSWMRGVRSFVLHTAREGQSAVKLGISLWTSPAKKKENFAKDWQILYHEDKRPFQEVHSMNKSSLFYGLLVGATAGAVSVLFTTPASGKRIREAIKNNSGDFIESAKRIAENVKDLKASVEDFSIEGKKVATNVMEEIQHCIEEWQKSIEPNKDALQNEIKEIRKTIENMEQQMEKKSS</sequence>
<dbReference type="AlphaFoldDB" id="A0AAN0T6P4"/>
<protein>
    <recommendedName>
        <fullName evidence="4">YtxH domain-containing protein</fullName>
    </recommendedName>
</protein>
<dbReference type="InterPro" id="IPR024623">
    <property type="entry name" value="YtxH"/>
</dbReference>
<dbReference type="EMBL" id="CP010525">
    <property type="protein sequence ID" value="AJO23852.1"/>
    <property type="molecule type" value="Genomic_DNA"/>
</dbReference>
<dbReference type="PANTHER" id="PTHR35792:SF3">
    <property type="entry name" value="IG HYPOTHETICAL 17707"/>
    <property type="match status" value="1"/>
</dbReference>
<keyword evidence="3" id="KW-1185">Reference proteome</keyword>
<evidence type="ECO:0000313" key="3">
    <source>
        <dbReference type="Proteomes" id="UP000032024"/>
    </source>
</evidence>
<feature type="transmembrane region" description="Helical" evidence="1">
    <location>
        <begin position="72"/>
        <end position="90"/>
    </location>
</feature>
<gene>
    <name evidence="2" type="ORF">SB48_HM08orf04887</name>
</gene>
<name>A0AAN0T6P4_HEYCO</name>
<evidence type="ECO:0000313" key="2">
    <source>
        <dbReference type="EMBL" id="AJO23852.1"/>
    </source>
</evidence>
<keyword evidence="1" id="KW-0812">Transmembrane</keyword>
<evidence type="ECO:0008006" key="4">
    <source>
        <dbReference type="Google" id="ProtNLM"/>
    </source>
</evidence>
<organism evidence="2 3">
    <name type="scientific">Heyndrickxia coagulans</name>
    <name type="common">Weizmannia coagulans</name>
    <dbReference type="NCBI Taxonomy" id="1398"/>
    <lineage>
        <taxon>Bacteria</taxon>
        <taxon>Bacillati</taxon>
        <taxon>Bacillota</taxon>
        <taxon>Bacilli</taxon>
        <taxon>Bacillales</taxon>
        <taxon>Bacillaceae</taxon>
        <taxon>Heyndrickxia</taxon>
    </lineage>
</organism>
<dbReference type="Proteomes" id="UP000032024">
    <property type="component" value="Chromosome"/>
</dbReference>
<dbReference type="Pfam" id="PF12732">
    <property type="entry name" value="YtxH"/>
    <property type="match status" value="1"/>
</dbReference>
<keyword evidence="1" id="KW-0472">Membrane</keyword>
<reference evidence="3" key="1">
    <citation type="submission" date="2015-01" db="EMBL/GenBank/DDBJ databases">
        <title>Comparative genome analysis of Bacillus coagulans HM-08, Clostridium butyricum HM-68, Bacillus subtilis HM-66 and Bacillus paralicheniformis BL-09.</title>
        <authorList>
            <person name="Zhang H."/>
        </authorList>
    </citation>
    <scope>NUCLEOTIDE SEQUENCE [LARGE SCALE GENOMIC DNA]</scope>
    <source>
        <strain evidence="3">HM-08</strain>
    </source>
</reference>
<accession>A0AAN0T6P4</accession>
<keyword evidence="1" id="KW-1133">Transmembrane helix</keyword>